<evidence type="ECO:0008006" key="9">
    <source>
        <dbReference type="Google" id="ProtNLM"/>
    </source>
</evidence>
<protein>
    <recommendedName>
        <fullName evidence="9">TRIM56</fullName>
    </recommendedName>
</protein>
<evidence type="ECO:0000313" key="7">
    <source>
        <dbReference type="EMBL" id="CAC5359091.1"/>
    </source>
</evidence>
<keyword evidence="1" id="KW-0479">Metal-binding</keyword>
<dbReference type="GO" id="GO:0008270">
    <property type="term" value="F:zinc ion binding"/>
    <property type="evidence" value="ECO:0007669"/>
    <property type="project" value="UniProtKB-KW"/>
</dbReference>
<dbReference type="InterPro" id="IPR047153">
    <property type="entry name" value="TRIM45/56/19-like"/>
</dbReference>
<dbReference type="InterPro" id="IPR001841">
    <property type="entry name" value="Znf_RING"/>
</dbReference>
<dbReference type="SUPFAM" id="SSF57845">
    <property type="entry name" value="B-box zinc-binding domain"/>
    <property type="match status" value="1"/>
</dbReference>
<dbReference type="PROSITE" id="PS00518">
    <property type="entry name" value="ZF_RING_1"/>
    <property type="match status" value="1"/>
</dbReference>
<dbReference type="Gene3D" id="3.30.160.60">
    <property type="entry name" value="Classic Zinc Finger"/>
    <property type="match status" value="1"/>
</dbReference>
<organism evidence="7 8">
    <name type="scientific">Mytilus coruscus</name>
    <name type="common">Sea mussel</name>
    <dbReference type="NCBI Taxonomy" id="42192"/>
    <lineage>
        <taxon>Eukaryota</taxon>
        <taxon>Metazoa</taxon>
        <taxon>Spiralia</taxon>
        <taxon>Lophotrochozoa</taxon>
        <taxon>Mollusca</taxon>
        <taxon>Bivalvia</taxon>
        <taxon>Autobranchia</taxon>
        <taxon>Pteriomorphia</taxon>
        <taxon>Mytilida</taxon>
        <taxon>Mytiloidea</taxon>
        <taxon>Mytilidae</taxon>
        <taxon>Mytilinae</taxon>
        <taxon>Mytilus</taxon>
    </lineage>
</organism>
<accession>A0A6J8A010</accession>
<dbReference type="InterPro" id="IPR011044">
    <property type="entry name" value="Quino_amine_DH_bsu"/>
</dbReference>
<dbReference type="SUPFAM" id="SSF50969">
    <property type="entry name" value="YVTN repeat-like/Quinoprotein amine dehydrogenase"/>
    <property type="match status" value="1"/>
</dbReference>
<dbReference type="InterPro" id="IPR018957">
    <property type="entry name" value="Znf_C3HC4_RING-type"/>
</dbReference>
<keyword evidence="3" id="KW-0862">Zinc</keyword>
<keyword evidence="8" id="KW-1185">Reference proteome</keyword>
<feature type="domain" description="RING-type" evidence="5">
    <location>
        <begin position="21"/>
        <end position="68"/>
    </location>
</feature>
<dbReference type="PANTHER" id="PTHR25462:SF296">
    <property type="entry name" value="MEIOTIC P26, ISOFORM F"/>
    <property type="match status" value="1"/>
</dbReference>
<dbReference type="Pfam" id="PF00097">
    <property type="entry name" value="zf-C3HC4"/>
    <property type="match status" value="1"/>
</dbReference>
<dbReference type="OrthoDB" id="10066958at2759"/>
<dbReference type="InterPro" id="IPR011042">
    <property type="entry name" value="6-blade_b-propeller_TolB-like"/>
</dbReference>
<evidence type="ECO:0000256" key="1">
    <source>
        <dbReference type="ARBA" id="ARBA00022723"/>
    </source>
</evidence>
<dbReference type="Gene3D" id="3.30.40.10">
    <property type="entry name" value="Zinc/RING finger domain, C3HC4 (zinc finger)"/>
    <property type="match status" value="1"/>
</dbReference>
<dbReference type="InterPro" id="IPR017907">
    <property type="entry name" value="Znf_RING_CS"/>
</dbReference>
<dbReference type="InterPro" id="IPR000315">
    <property type="entry name" value="Znf_B-box"/>
</dbReference>
<dbReference type="AlphaFoldDB" id="A0A6J8A010"/>
<dbReference type="InterPro" id="IPR013083">
    <property type="entry name" value="Znf_RING/FYVE/PHD"/>
</dbReference>
<dbReference type="SMART" id="SM00184">
    <property type="entry name" value="RING"/>
    <property type="match status" value="1"/>
</dbReference>
<dbReference type="PROSITE" id="PS50119">
    <property type="entry name" value="ZF_BBOX"/>
    <property type="match status" value="1"/>
</dbReference>
<name>A0A6J8A010_MYTCO</name>
<keyword evidence="2 4" id="KW-0863">Zinc-finger</keyword>
<evidence type="ECO:0000256" key="3">
    <source>
        <dbReference type="ARBA" id="ARBA00022833"/>
    </source>
</evidence>
<gene>
    <name evidence="7" type="ORF">MCOR_2103</name>
</gene>
<feature type="domain" description="B box-type" evidence="6">
    <location>
        <begin position="153"/>
        <end position="195"/>
    </location>
</feature>
<reference evidence="7 8" key="1">
    <citation type="submission" date="2020-06" db="EMBL/GenBank/DDBJ databases">
        <authorList>
            <person name="Li R."/>
            <person name="Bekaert M."/>
        </authorList>
    </citation>
    <scope>NUCLEOTIDE SEQUENCE [LARGE SCALE GENOMIC DNA]</scope>
    <source>
        <strain evidence="8">wild</strain>
    </source>
</reference>
<sequence>MTQTATRTFKTGDQEDKNFVCSICLEMCNTPKYLPCLHAFCKLCISSYIQSFVAKDKTCNGFKCPVCQSFVSFEENSTSPECWADKLPNYQFKNQCNVCELSNIYQRAVSWCTVCKEAMCSACENCHRKFKMTACHKLLVFREVQTNKTTALTGKIPCDDHANQFVEMYCKDHRKPCCTVCANVKHRECKQFVEIEDAATGIKESKQMAGFLELMIQWKKLIEKSIENTEENVSTVEIMEINIFSDIEKMMHDIIEHLHTLEKAAKYEIAVTKNEIVTQLTDKLTEMSRLKSTVDKWHRTLSICITEGSDIECLVEINKLILMKEKIESEIKNATSNTDKKSFRFKRNHVVENFKENVTSLGKISILNAKQKAQSEALRASSINFVSNMGKGSFGFERNHEISEVDIVNPKPSIKLQSIYAASINSVPKQEVSHFRTGKLKTLFTFSTGDTSLSEVSGIFTENFIFISTFKMRKLSKLSMNGVFQSDIEFPTGPYDIENIPENQLAVSFQSLKEIKFINLHTMSILRTIKVPVLVYGLRYIDVSNQFVFACGGSIVSLNAKNGKGIEETKTSGDTWLLCANGSKSYVYADGWKSVSCSADGTKQFTYTNQLLDRPRGIDADFHGNLYVCSLSTNSIHQLSPSGELIRTISCDDLETVDPWVIRFKQNSNTFLVTSVSSGKVVVAEIC</sequence>
<dbReference type="PANTHER" id="PTHR25462">
    <property type="entry name" value="BONUS, ISOFORM C-RELATED"/>
    <property type="match status" value="1"/>
</dbReference>
<dbReference type="Gene3D" id="2.120.10.30">
    <property type="entry name" value="TolB, C-terminal domain"/>
    <property type="match status" value="1"/>
</dbReference>
<dbReference type="Proteomes" id="UP000507470">
    <property type="component" value="Unassembled WGS sequence"/>
</dbReference>
<dbReference type="GO" id="GO:0061630">
    <property type="term" value="F:ubiquitin protein ligase activity"/>
    <property type="evidence" value="ECO:0007669"/>
    <property type="project" value="TreeGrafter"/>
</dbReference>
<dbReference type="SUPFAM" id="SSF57850">
    <property type="entry name" value="RING/U-box"/>
    <property type="match status" value="1"/>
</dbReference>
<evidence type="ECO:0000256" key="2">
    <source>
        <dbReference type="ARBA" id="ARBA00022771"/>
    </source>
</evidence>
<evidence type="ECO:0000259" key="6">
    <source>
        <dbReference type="PROSITE" id="PS50119"/>
    </source>
</evidence>
<dbReference type="EMBL" id="CACVKT020000425">
    <property type="protein sequence ID" value="CAC5359091.1"/>
    <property type="molecule type" value="Genomic_DNA"/>
</dbReference>
<evidence type="ECO:0000259" key="5">
    <source>
        <dbReference type="PROSITE" id="PS50089"/>
    </source>
</evidence>
<evidence type="ECO:0000313" key="8">
    <source>
        <dbReference type="Proteomes" id="UP000507470"/>
    </source>
</evidence>
<dbReference type="CDD" id="cd19757">
    <property type="entry name" value="Bbox1"/>
    <property type="match status" value="1"/>
</dbReference>
<proteinExistence type="predicted"/>
<evidence type="ECO:0000256" key="4">
    <source>
        <dbReference type="PROSITE-ProRule" id="PRU00024"/>
    </source>
</evidence>
<dbReference type="PROSITE" id="PS50089">
    <property type="entry name" value="ZF_RING_2"/>
    <property type="match status" value="1"/>
</dbReference>